<dbReference type="EMBL" id="JTDN01000001">
    <property type="protein sequence ID" value="KHL25715.1"/>
    <property type="molecule type" value="Genomic_DNA"/>
</dbReference>
<feature type="transmembrane region" description="Helical" evidence="7">
    <location>
        <begin position="100"/>
        <end position="131"/>
    </location>
</feature>
<keyword evidence="7" id="KW-0813">Transport</keyword>
<evidence type="ECO:0000256" key="2">
    <source>
        <dbReference type="ARBA" id="ARBA00022475"/>
    </source>
</evidence>
<evidence type="ECO:0000256" key="4">
    <source>
        <dbReference type="ARBA" id="ARBA00022692"/>
    </source>
</evidence>
<feature type="transmembrane region" description="Helical" evidence="7">
    <location>
        <begin position="7"/>
        <end position="23"/>
    </location>
</feature>
<comment type="subcellular location">
    <subcellularLocation>
        <location evidence="1 7">Cell inner membrane</location>
        <topology evidence="1 7">Multi-pass membrane protein</topology>
    </subcellularLocation>
</comment>
<evidence type="ECO:0000313" key="9">
    <source>
        <dbReference type="EMBL" id="KHL25715.1"/>
    </source>
</evidence>
<accession>A0A0B2C0P1</accession>
<protein>
    <recommendedName>
        <fullName evidence="7">TRAP transporter large permease protein</fullName>
    </recommendedName>
</protein>
<keyword evidence="10" id="KW-1185">Reference proteome</keyword>
<dbReference type="PANTHER" id="PTHR33362:SF5">
    <property type="entry name" value="C4-DICARBOXYLATE TRAP TRANSPORTER LARGE PERMEASE PROTEIN DCTM"/>
    <property type="match status" value="1"/>
</dbReference>
<feature type="transmembrane region" description="Helical" evidence="7">
    <location>
        <begin position="177"/>
        <end position="201"/>
    </location>
</feature>
<dbReference type="PANTHER" id="PTHR33362">
    <property type="entry name" value="SIALIC ACID TRAP TRANSPORTER PERMEASE PROTEIN SIAT-RELATED"/>
    <property type="match status" value="1"/>
</dbReference>
<gene>
    <name evidence="9" type="ORF">PK98_03500</name>
</gene>
<feature type="transmembrane region" description="Helical" evidence="7">
    <location>
        <begin position="286"/>
        <end position="307"/>
    </location>
</feature>
<keyword evidence="3 7" id="KW-0997">Cell inner membrane</keyword>
<dbReference type="NCBIfam" id="TIGR00786">
    <property type="entry name" value="dctM"/>
    <property type="match status" value="1"/>
</dbReference>
<comment type="similarity">
    <text evidence="7">Belongs to the TRAP transporter large permease family.</text>
</comment>
<dbReference type="Pfam" id="PF06808">
    <property type="entry name" value="DctM"/>
    <property type="match status" value="1"/>
</dbReference>
<evidence type="ECO:0000256" key="3">
    <source>
        <dbReference type="ARBA" id="ARBA00022519"/>
    </source>
</evidence>
<dbReference type="PIRSF" id="PIRSF006066">
    <property type="entry name" value="HI0050"/>
    <property type="match status" value="1"/>
</dbReference>
<feature type="domain" description="TRAP C4-dicarboxylate transport system permease DctM subunit" evidence="8">
    <location>
        <begin position="14"/>
        <end position="426"/>
    </location>
</feature>
<keyword evidence="4 7" id="KW-0812">Transmembrane</keyword>
<evidence type="ECO:0000259" key="8">
    <source>
        <dbReference type="Pfam" id="PF06808"/>
    </source>
</evidence>
<feature type="transmembrane region" description="Helical" evidence="7">
    <location>
        <begin position="406"/>
        <end position="430"/>
    </location>
</feature>
<organism evidence="9 10">
    <name type="scientific">Croceibacterium mercuriale</name>
    <dbReference type="NCBI Taxonomy" id="1572751"/>
    <lineage>
        <taxon>Bacteria</taxon>
        <taxon>Pseudomonadati</taxon>
        <taxon>Pseudomonadota</taxon>
        <taxon>Alphaproteobacteria</taxon>
        <taxon>Sphingomonadales</taxon>
        <taxon>Erythrobacteraceae</taxon>
        <taxon>Croceibacterium</taxon>
    </lineage>
</organism>
<keyword evidence="2" id="KW-1003">Cell membrane</keyword>
<feature type="transmembrane region" description="Helical" evidence="7">
    <location>
        <begin position="61"/>
        <end position="80"/>
    </location>
</feature>
<comment type="function">
    <text evidence="7">Part of the tripartite ATP-independent periplasmic (TRAP) transport system.</text>
</comment>
<evidence type="ECO:0000256" key="7">
    <source>
        <dbReference type="RuleBase" id="RU369079"/>
    </source>
</evidence>
<dbReference type="GO" id="GO:0022857">
    <property type="term" value="F:transmembrane transporter activity"/>
    <property type="evidence" value="ECO:0007669"/>
    <property type="project" value="UniProtKB-UniRule"/>
</dbReference>
<keyword evidence="6 7" id="KW-0472">Membrane</keyword>
<name>A0A0B2C0P1_9SPHN</name>
<dbReference type="GO" id="GO:0005886">
    <property type="term" value="C:plasma membrane"/>
    <property type="evidence" value="ECO:0007669"/>
    <property type="project" value="UniProtKB-SubCell"/>
</dbReference>
<feature type="transmembrane region" description="Helical" evidence="7">
    <location>
        <begin position="143"/>
        <end position="171"/>
    </location>
</feature>
<comment type="caution">
    <text evidence="9">The sequence shown here is derived from an EMBL/GenBank/DDBJ whole genome shotgun (WGS) entry which is preliminary data.</text>
</comment>
<feature type="transmembrane region" description="Helical" evidence="7">
    <location>
        <begin position="250"/>
        <end position="265"/>
    </location>
</feature>
<evidence type="ECO:0000256" key="6">
    <source>
        <dbReference type="ARBA" id="ARBA00023136"/>
    </source>
</evidence>
<dbReference type="OrthoDB" id="9790209at2"/>
<proteinExistence type="inferred from homology"/>
<evidence type="ECO:0000256" key="1">
    <source>
        <dbReference type="ARBA" id="ARBA00004429"/>
    </source>
</evidence>
<reference evidence="9 10" key="1">
    <citation type="submission" date="2014-11" db="EMBL/GenBank/DDBJ databases">
        <title>Draft genome sequence of Kirrobacter mercurialis.</title>
        <authorList>
            <person name="Coil D.A."/>
            <person name="Eisen J.A."/>
        </authorList>
    </citation>
    <scope>NUCLEOTIDE SEQUENCE [LARGE SCALE GENOMIC DNA]</scope>
    <source>
        <strain evidence="9 10">Coronado</strain>
    </source>
</reference>
<keyword evidence="5 7" id="KW-1133">Transmembrane helix</keyword>
<dbReference type="InterPro" id="IPR010656">
    <property type="entry name" value="DctM"/>
</dbReference>
<sequence length="436" mass="45693">MIWATPATGLVGIIILLVLLLAGGRIGAVLGLVGLGGMVLLLGWEAAVIKAGVIMLDTLTRYELGTLPLFLFMAHIFFSIDASRDLFEAAARMLGHRRGGLAYASIAGCAGFGTINGSSLATTATVGLVAYPEMRQRGYDPGLATGTIAAGGTLGQMIPPSGALIVFGIIAETSIGSLFTAAIIPGITQALFYALVVWILVRLKPELAPAGERVPWRERLPALARIWEIVVLISFVIGGISVGWISPSEAAAIGAAGALLVAAMRRKLTWASLQVAFQETLRTTGLIYLIIIGALIFSVFVALTGLADAAGSAMQGLGLGQFGTLVLIALFLLLLGSVLDGLALMLLTTPILLPIVEATGLSAIWFGVFLTRAMEIGFVHPPLGMNLYIMQGVAKDVSITRIFRGVLPFLASDFVHLILLILFPAIILWLPSVLGA</sequence>
<dbReference type="AlphaFoldDB" id="A0A0B2C0P1"/>
<feature type="transmembrane region" description="Helical" evidence="7">
    <location>
        <begin position="351"/>
        <end position="370"/>
    </location>
</feature>
<evidence type="ECO:0000313" key="10">
    <source>
        <dbReference type="Proteomes" id="UP000030988"/>
    </source>
</evidence>
<dbReference type="STRING" id="1572751.PK98_03500"/>
<feature type="transmembrane region" description="Helical" evidence="7">
    <location>
        <begin position="319"/>
        <end position="339"/>
    </location>
</feature>
<dbReference type="Proteomes" id="UP000030988">
    <property type="component" value="Unassembled WGS sequence"/>
</dbReference>
<comment type="subunit">
    <text evidence="7">The complex comprises the extracytoplasmic solute receptor protein and the two transmembrane proteins.</text>
</comment>
<dbReference type="RefSeq" id="WP_039094325.1">
    <property type="nucleotide sequence ID" value="NZ_JTDN01000001.1"/>
</dbReference>
<evidence type="ECO:0000256" key="5">
    <source>
        <dbReference type="ARBA" id="ARBA00022989"/>
    </source>
</evidence>
<dbReference type="InterPro" id="IPR004681">
    <property type="entry name" value="TRAP_DctM"/>
</dbReference>
<feature type="transmembrane region" description="Helical" evidence="7">
    <location>
        <begin position="29"/>
        <end position="49"/>
    </location>
</feature>